<feature type="non-terminal residue" evidence="1">
    <location>
        <position position="107"/>
    </location>
</feature>
<sequence>MRLAAADLNEARLSGRAEEFNRWYNDARDFLTVQTMRFCAGLCHRPEAPQWRSPLVVMDIDGVLDRQVFGFPSTSAAGIEAVSLLHAHGFAVALDTARSAPQVKEYC</sequence>
<accession>A0A537J1Y5</accession>
<proteinExistence type="predicted"/>
<dbReference type="Proteomes" id="UP000320048">
    <property type="component" value="Unassembled WGS sequence"/>
</dbReference>
<gene>
    <name evidence="1" type="ORF">E6H04_13995</name>
</gene>
<evidence type="ECO:0000313" key="2">
    <source>
        <dbReference type="Proteomes" id="UP000320048"/>
    </source>
</evidence>
<evidence type="ECO:0000313" key="1">
    <source>
        <dbReference type="EMBL" id="TMI77554.1"/>
    </source>
</evidence>
<protein>
    <submittedName>
        <fullName evidence="1">Uncharacterized protein</fullName>
    </submittedName>
</protein>
<dbReference type="AlphaFoldDB" id="A0A537J1Y5"/>
<dbReference type="EMBL" id="VBAO01000452">
    <property type="protein sequence ID" value="TMI77554.1"/>
    <property type="molecule type" value="Genomic_DNA"/>
</dbReference>
<comment type="caution">
    <text evidence="1">The sequence shown here is derived from an EMBL/GenBank/DDBJ whole genome shotgun (WGS) entry which is preliminary data.</text>
</comment>
<name>A0A537J1Y5_9BACT</name>
<organism evidence="1 2">
    <name type="scientific">Candidatus Segetimicrobium genomatis</name>
    <dbReference type="NCBI Taxonomy" id="2569760"/>
    <lineage>
        <taxon>Bacteria</taxon>
        <taxon>Bacillati</taxon>
        <taxon>Candidatus Sysuimicrobiota</taxon>
        <taxon>Candidatus Sysuimicrobiia</taxon>
        <taxon>Candidatus Sysuimicrobiales</taxon>
        <taxon>Candidatus Segetimicrobiaceae</taxon>
        <taxon>Candidatus Segetimicrobium</taxon>
    </lineage>
</organism>
<reference evidence="1 2" key="1">
    <citation type="journal article" date="2019" name="Nat. Microbiol.">
        <title>Mediterranean grassland soil C-N compound turnover is dependent on rainfall and depth, and is mediated by genomically divergent microorganisms.</title>
        <authorList>
            <person name="Diamond S."/>
            <person name="Andeer P.F."/>
            <person name="Li Z."/>
            <person name="Crits-Christoph A."/>
            <person name="Burstein D."/>
            <person name="Anantharaman K."/>
            <person name="Lane K.R."/>
            <person name="Thomas B.C."/>
            <person name="Pan C."/>
            <person name="Northen T.R."/>
            <person name="Banfield J.F."/>
        </authorList>
    </citation>
    <scope>NUCLEOTIDE SEQUENCE [LARGE SCALE GENOMIC DNA]</scope>
    <source>
        <strain evidence="1">NP_7</strain>
    </source>
</reference>